<dbReference type="RefSeq" id="WP_142932609.1">
    <property type="nucleotide sequence ID" value="NZ_ML660166.1"/>
</dbReference>
<evidence type="ECO:0000256" key="11">
    <source>
        <dbReference type="SAM" id="MobiDB-lite"/>
    </source>
</evidence>
<sequence length="376" mass="41155">MKIIISMAILASSITSFSANSSDEGTGPFISLGQNYFSFDGDRKLEDENDFYLGLGYQVDENWGVELRFTEVETNNDFGSELDINLWSVSSLYRYSPRGTSSFFWKAGAGRYESTPNTADSTAFRLGLGYDFNISKNFSWVVGADTVFAIQHSHADFVPYTGFEFFFGDTSSRKPTPPPQPTPAPVQQTITKDTDRDGVNDDVDRCPSTPAGAKVDSNGCELDSDKDGVVDSADNCPSTPAGAKVDEKGCRIALQENVSIQLNVKFANNSDAITNDFSQEISKVATFMRQYPDTTVVIEGHTDSRGAASYNQSLSQKRAEAVRNYLISEFNIDSQRVSAVGKGESSPIADNETAEGRAANRRVQAEIKTTVTKFEK</sequence>
<keyword evidence="2" id="KW-0813">Transport</keyword>
<evidence type="ECO:0000256" key="6">
    <source>
        <dbReference type="ARBA" id="ARBA00023065"/>
    </source>
</evidence>
<evidence type="ECO:0000256" key="7">
    <source>
        <dbReference type="ARBA" id="ARBA00023114"/>
    </source>
</evidence>
<reference evidence="14 15" key="1">
    <citation type="submission" date="2019-07" db="EMBL/GenBank/DDBJ databases">
        <title>Draft genome for Aliikangiella sp. M105.</title>
        <authorList>
            <person name="Wang G."/>
        </authorList>
    </citation>
    <scope>NUCLEOTIDE SEQUENCE [LARGE SCALE GENOMIC DNA]</scope>
    <source>
        <strain evidence="14 15">M105</strain>
    </source>
</reference>
<proteinExistence type="predicted"/>
<evidence type="ECO:0000313" key="15">
    <source>
        <dbReference type="Proteomes" id="UP000315439"/>
    </source>
</evidence>
<comment type="subcellular location">
    <subcellularLocation>
        <location evidence="1">Cell outer membrane</location>
        <topology evidence="1">Multi-pass membrane protein</topology>
    </subcellularLocation>
</comment>
<dbReference type="GO" id="GO:0005509">
    <property type="term" value="F:calcium ion binding"/>
    <property type="evidence" value="ECO:0007669"/>
    <property type="project" value="InterPro"/>
</dbReference>
<organism evidence="14 15">
    <name type="scientific">Aliikangiella coralliicola</name>
    <dbReference type="NCBI Taxonomy" id="2592383"/>
    <lineage>
        <taxon>Bacteria</taxon>
        <taxon>Pseudomonadati</taxon>
        <taxon>Pseudomonadota</taxon>
        <taxon>Gammaproteobacteria</taxon>
        <taxon>Oceanospirillales</taxon>
        <taxon>Pleioneaceae</taxon>
        <taxon>Aliikangiella</taxon>
    </lineage>
</organism>
<keyword evidence="15" id="KW-1185">Reference proteome</keyword>
<keyword evidence="8 10" id="KW-0472">Membrane</keyword>
<dbReference type="PANTHER" id="PTHR30329">
    <property type="entry name" value="STATOR ELEMENT OF FLAGELLAR MOTOR COMPLEX"/>
    <property type="match status" value="1"/>
</dbReference>
<dbReference type="InterPro" id="IPR006665">
    <property type="entry name" value="OmpA-like"/>
</dbReference>
<accession>A0A545UB33</accession>
<evidence type="ECO:0000259" key="13">
    <source>
        <dbReference type="PROSITE" id="PS51123"/>
    </source>
</evidence>
<dbReference type="GO" id="GO:0046930">
    <property type="term" value="C:pore complex"/>
    <property type="evidence" value="ECO:0007669"/>
    <property type="project" value="UniProtKB-KW"/>
</dbReference>
<feature type="chain" id="PRO_5022016571" evidence="12">
    <location>
        <begin position="22"/>
        <end position="376"/>
    </location>
</feature>
<keyword evidence="6" id="KW-0406">Ion transport</keyword>
<dbReference type="PANTHER" id="PTHR30329:SF21">
    <property type="entry name" value="LIPOPROTEIN YIAD-RELATED"/>
    <property type="match status" value="1"/>
</dbReference>
<dbReference type="OrthoDB" id="9782229at2"/>
<dbReference type="InterPro" id="IPR036737">
    <property type="entry name" value="OmpA-like_sf"/>
</dbReference>
<evidence type="ECO:0000256" key="1">
    <source>
        <dbReference type="ARBA" id="ARBA00004571"/>
    </source>
</evidence>
<dbReference type="CDD" id="cd07185">
    <property type="entry name" value="OmpA_C-like"/>
    <property type="match status" value="1"/>
</dbReference>
<dbReference type="SUPFAM" id="SSF56925">
    <property type="entry name" value="OMPA-like"/>
    <property type="match status" value="1"/>
</dbReference>
<evidence type="ECO:0000313" key="14">
    <source>
        <dbReference type="EMBL" id="TQV86684.1"/>
    </source>
</evidence>
<dbReference type="AlphaFoldDB" id="A0A545UB33"/>
<evidence type="ECO:0000256" key="8">
    <source>
        <dbReference type="ARBA" id="ARBA00023136"/>
    </source>
</evidence>
<feature type="region of interest" description="Disordered" evidence="11">
    <location>
        <begin position="339"/>
        <end position="362"/>
    </location>
</feature>
<dbReference type="Pfam" id="PF02412">
    <property type="entry name" value="TSP_3"/>
    <property type="match status" value="2"/>
</dbReference>
<dbReference type="InterPro" id="IPR027385">
    <property type="entry name" value="Beta-barrel_OMP"/>
</dbReference>
<evidence type="ECO:0000256" key="5">
    <source>
        <dbReference type="ARBA" id="ARBA00022729"/>
    </source>
</evidence>
<comment type="caution">
    <text evidence="14">The sequence shown here is derived from an EMBL/GenBank/DDBJ whole genome shotgun (WGS) entry which is preliminary data.</text>
</comment>
<protein>
    <submittedName>
        <fullName evidence="14">OmpA family protein</fullName>
    </submittedName>
</protein>
<dbReference type="InterPro" id="IPR028974">
    <property type="entry name" value="TSP_type-3_rpt"/>
</dbReference>
<dbReference type="InterPro" id="IPR006664">
    <property type="entry name" value="OMP_bac"/>
</dbReference>
<dbReference type="Gene3D" id="3.30.1330.60">
    <property type="entry name" value="OmpA-like domain"/>
    <property type="match status" value="1"/>
</dbReference>
<feature type="region of interest" description="Disordered" evidence="11">
    <location>
        <begin position="169"/>
        <end position="217"/>
    </location>
</feature>
<dbReference type="InterPro" id="IPR003367">
    <property type="entry name" value="Thrombospondin_3-like_rpt"/>
</dbReference>
<keyword evidence="7" id="KW-0626">Porin</keyword>
<dbReference type="EMBL" id="VIKS01000010">
    <property type="protein sequence ID" value="TQV86684.1"/>
    <property type="molecule type" value="Genomic_DNA"/>
</dbReference>
<keyword evidence="9" id="KW-0998">Cell outer membrane</keyword>
<evidence type="ECO:0000256" key="2">
    <source>
        <dbReference type="ARBA" id="ARBA00022448"/>
    </source>
</evidence>
<evidence type="ECO:0000256" key="3">
    <source>
        <dbReference type="ARBA" id="ARBA00022452"/>
    </source>
</evidence>
<dbReference type="Gene3D" id="2.40.160.20">
    <property type="match status" value="1"/>
</dbReference>
<dbReference type="GO" id="GO:0006811">
    <property type="term" value="P:monoatomic ion transport"/>
    <property type="evidence" value="ECO:0007669"/>
    <property type="project" value="UniProtKB-KW"/>
</dbReference>
<dbReference type="GO" id="GO:0015288">
    <property type="term" value="F:porin activity"/>
    <property type="evidence" value="ECO:0007669"/>
    <property type="project" value="UniProtKB-KW"/>
</dbReference>
<dbReference type="InterPro" id="IPR011250">
    <property type="entry name" value="OMP/PagP_B-barrel"/>
</dbReference>
<evidence type="ECO:0000256" key="4">
    <source>
        <dbReference type="ARBA" id="ARBA00022692"/>
    </source>
</evidence>
<feature type="compositionally biased region" description="Pro residues" evidence="11">
    <location>
        <begin position="175"/>
        <end position="184"/>
    </location>
</feature>
<evidence type="ECO:0000256" key="9">
    <source>
        <dbReference type="ARBA" id="ARBA00023237"/>
    </source>
</evidence>
<dbReference type="Proteomes" id="UP000315439">
    <property type="component" value="Unassembled WGS sequence"/>
</dbReference>
<gene>
    <name evidence="14" type="ORF">FLL46_17475</name>
</gene>
<dbReference type="Pfam" id="PF00691">
    <property type="entry name" value="OmpA"/>
    <property type="match status" value="1"/>
</dbReference>
<dbReference type="SUPFAM" id="SSF103647">
    <property type="entry name" value="TSP type-3 repeat"/>
    <property type="match status" value="1"/>
</dbReference>
<feature type="signal peptide" evidence="12">
    <location>
        <begin position="1"/>
        <end position="21"/>
    </location>
</feature>
<evidence type="ECO:0000256" key="10">
    <source>
        <dbReference type="PROSITE-ProRule" id="PRU00473"/>
    </source>
</evidence>
<dbReference type="SUPFAM" id="SSF103088">
    <property type="entry name" value="OmpA-like"/>
    <property type="match status" value="1"/>
</dbReference>
<name>A0A545UB33_9GAMM</name>
<dbReference type="PRINTS" id="PR01021">
    <property type="entry name" value="OMPADOMAIN"/>
</dbReference>
<dbReference type="GO" id="GO:0009279">
    <property type="term" value="C:cell outer membrane"/>
    <property type="evidence" value="ECO:0007669"/>
    <property type="project" value="UniProtKB-SubCell"/>
</dbReference>
<dbReference type="PROSITE" id="PS51123">
    <property type="entry name" value="OMPA_2"/>
    <property type="match status" value="1"/>
</dbReference>
<keyword evidence="3" id="KW-1134">Transmembrane beta strand</keyword>
<dbReference type="GO" id="GO:0007155">
    <property type="term" value="P:cell adhesion"/>
    <property type="evidence" value="ECO:0007669"/>
    <property type="project" value="InterPro"/>
</dbReference>
<feature type="compositionally biased region" description="Basic and acidic residues" evidence="11">
    <location>
        <begin position="192"/>
        <end position="205"/>
    </location>
</feature>
<keyword evidence="4" id="KW-0812">Transmembrane</keyword>
<feature type="domain" description="OmpA-like" evidence="13">
    <location>
        <begin position="253"/>
        <end position="371"/>
    </location>
</feature>
<dbReference type="Pfam" id="PF13505">
    <property type="entry name" value="OMP_b-brl"/>
    <property type="match status" value="1"/>
</dbReference>
<evidence type="ECO:0000256" key="12">
    <source>
        <dbReference type="SAM" id="SignalP"/>
    </source>
</evidence>
<keyword evidence="5 12" id="KW-0732">Signal</keyword>
<dbReference type="InterPro" id="IPR050330">
    <property type="entry name" value="Bact_OuterMem_StrucFunc"/>
</dbReference>